<feature type="region of interest" description="Involved in Mg(2+) ion dislocation from EF-Tu" evidence="7">
    <location>
        <begin position="79"/>
        <end position="82"/>
    </location>
</feature>
<evidence type="ECO:0000256" key="5">
    <source>
        <dbReference type="ARBA" id="ARBA00022917"/>
    </source>
</evidence>
<dbReference type="HAMAP" id="MF_00050">
    <property type="entry name" value="EF_Ts"/>
    <property type="match status" value="1"/>
</dbReference>
<feature type="domain" description="Translation elongation factor EFTs/EF1B dimerisation" evidence="10">
    <location>
        <begin position="70"/>
        <end position="278"/>
    </location>
</feature>
<dbReference type="PROSITE" id="PS01127">
    <property type="entry name" value="EF_TS_2"/>
    <property type="match status" value="1"/>
</dbReference>
<keyword evidence="5 7" id="KW-0648">Protein biosynthesis</keyword>
<dbReference type="Gene3D" id="3.30.479.20">
    <property type="entry name" value="Elongation factor Ts, dimerisation domain"/>
    <property type="match status" value="2"/>
</dbReference>
<dbReference type="AlphaFoldDB" id="A0A2K8NYH8"/>
<dbReference type="Pfam" id="PF00889">
    <property type="entry name" value="EF_TS"/>
    <property type="match status" value="1"/>
</dbReference>
<dbReference type="InterPro" id="IPR036402">
    <property type="entry name" value="EF-Ts_dimer_sf"/>
</dbReference>
<dbReference type="SUPFAM" id="SSF54713">
    <property type="entry name" value="Elongation factor Ts (EF-Ts), dimerisation domain"/>
    <property type="match status" value="2"/>
</dbReference>
<evidence type="ECO:0000256" key="8">
    <source>
        <dbReference type="RuleBase" id="RU000642"/>
    </source>
</evidence>
<dbReference type="Gene3D" id="1.10.286.20">
    <property type="match status" value="1"/>
</dbReference>
<evidence type="ECO:0000313" key="12">
    <source>
        <dbReference type="Proteomes" id="UP000232230"/>
    </source>
</evidence>
<keyword evidence="3 7" id="KW-0963">Cytoplasm</keyword>
<evidence type="ECO:0000259" key="10">
    <source>
        <dbReference type="Pfam" id="PF00889"/>
    </source>
</evidence>
<comment type="subcellular location">
    <subcellularLocation>
        <location evidence="7 9">Cytoplasm</location>
    </subcellularLocation>
</comment>
<reference evidence="11 12" key="1">
    <citation type="submission" date="2017-11" db="EMBL/GenBank/DDBJ databases">
        <title>Genome sequence of Entomoplasma somnilux PYAN-1 (ATCC 49194).</title>
        <authorList>
            <person name="Lo W.-S."/>
            <person name="Gasparich G.E."/>
            <person name="Kuo C.-H."/>
        </authorList>
    </citation>
    <scope>NUCLEOTIDE SEQUENCE [LARGE SCALE GENOMIC DNA]</scope>
    <source>
        <strain evidence="11 12">PYAN-1</strain>
    </source>
</reference>
<gene>
    <name evidence="7 11" type="primary">tsf</name>
    <name evidence="11" type="ORF">ESOMN_v1c04880</name>
</gene>
<dbReference type="InterPro" id="IPR001816">
    <property type="entry name" value="Transl_elong_EFTs/EF1B"/>
</dbReference>
<evidence type="ECO:0000256" key="1">
    <source>
        <dbReference type="ARBA" id="ARBA00005532"/>
    </source>
</evidence>
<keyword evidence="12" id="KW-1185">Reference proteome</keyword>
<dbReference type="NCBIfam" id="TIGR00116">
    <property type="entry name" value="tsf"/>
    <property type="match status" value="1"/>
</dbReference>
<dbReference type="InterPro" id="IPR014039">
    <property type="entry name" value="Transl_elong_EFTs/EF1B_dimer"/>
</dbReference>
<dbReference type="RefSeq" id="WP_024863391.1">
    <property type="nucleotide sequence ID" value="NZ_CP024965.1"/>
</dbReference>
<accession>A0A2K8NYH8</accession>
<dbReference type="InterPro" id="IPR018101">
    <property type="entry name" value="Transl_elong_Ts_CS"/>
</dbReference>
<sequence>MAVDAKLIKELRDTTQAGMMDCKKALEATNGNIDEAIVWLRENGLAKAAKKSDRVAAEGVTFAKDNNDYAVILEVNSETDFVAKNNDFLVLIEEIADALLNANVKTLEEAHDVHTNKGISIKDALIHATATIGEKIELRRFELVKKSANTTTTFYNHANKRVSVMLQFEGVMDKSDAYNVAMHVAAMAPKYKSVNEIPSEFSEAEFHIIKENAKDDEKLQGKPANVLEGILKGKLSKRLAEVNLLDQGFVVDEKFKVGEFLKSKNVSLKEMIRFEVGEGIEKIVADFAAEVAAQVAGN</sequence>
<evidence type="ECO:0000256" key="7">
    <source>
        <dbReference type="HAMAP-Rule" id="MF_00050"/>
    </source>
</evidence>
<dbReference type="GO" id="GO:0005737">
    <property type="term" value="C:cytoplasm"/>
    <property type="evidence" value="ECO:0007669"/>
    <property type="project" value="UniProtKB-SubCell"/>
</dbReference>
<keyword evidence="4 7" id="KW-0251">Elongation factor</keyword>
<evidence type="ECO:0000256" key="4">
    <source>
        <dbReference type="ARBA" id="ARBA00022768"/>
    </source>
</evidence>
<evidence type="ECO:0000256" key="6">
    <source>
        <dbReference type="ARBA" id="ARBA00025453"/>
    </source>
</evidence>
<protein>
    <recommendedName>
        <fullName evidence="2 7">Elongation factor Ts</fullName>
        <shortName evidence="7">EF-Ts</shortName>
    </recommendedName>
</protein>
<evidence type="ECO:0000256" key="3">
    <source>
        <dbReference type="ARBA" id="ARBA00022490"/>
    </source>
</evidence>
<evidence type="ECO:0000313" key="11">
    <source>
        <dbReference type="EMBL" id="ATZ18870.1"/>
    </source>
</evidence>
<dbReference type="PANTHER" id="PTHR11741">
    <property type="entry name" value="ELONGATION FACTOR TS"/>
    <property type="match status" value="1"/>
</dbReference>
<name>A0A2K8NYH8_9MOLU</name>
<dbReference type="GO" id="GO:0003746">
    <property type="term" value="F:translation elongation factor activity"/>
    <property type="evidence" value="ECO:0007669"/>
    <property type="project" value="UniProtKB-UniRule"/>
</dbReference>
<dbReference type="Proteomes" id="UP000232230">
    <property type="component" value="Chromosome"/>
</dbReference>
<comment type="similarity">
    <text evidence="1 7 8">Belongs to the EF-Ts family.</text>
</comment>
<comment type="function">
    <text evidence="6 7 8">Associates with the EF-Tu.GDP complex and induces the exchange of GDP to GTP. It remains bound to the aminoacyl-tRNA.EF-Tu.GTP complex up to the GTP hydrolysis stage on the ribosome.</text>
</comment>
<dbReference type="FunFam" id="1.10.8.10:FF:000001">
    <property type="entry name" value="Elongation factor Ts"/>
    <property type="match status" value="1"/>
</dbReference>
<dbReference type="PANTHER" id="PTHR11741:SF0">
    <property type="entry name" value="ELONGATION FACTOR TS, MITOCHONDRIAL"/>
    <property type="match status" value="1"/>
</dbReference>
<dbReference type="KEGG" id="esx:ESOMN_v1c04880"/>
<evidence type="ECO:0000256" key="2">
    <source>
        <dbReference type="ARBA" id="ARBA00016956"/>
    </source>
</evidence>
<dbReference type="InterPro" id="IPR009060">
    <property type="entry name" value="UBA-like_sf"/>
</dbReference>
<evidence type="ECO:0000256" key="9">
    <source>
        <dbReference type="RuleBase" id="RU000643"/>
    </source>
</evidence>
<organism evidence="11 12">
    <name type="scientific">Williamsoniiplasma somnilux</name>
    <dbReference type="NCBI Taxonomy" id="215578"/>
    <lineage>
        <taxon>Bacteria</taxon>
        <taxon>Bacillati</taxon>
        <taxon>Mycoplasmatota</taxon>
        <taxon>Mollicutes</taxon>
        <taxon>Entomoplasmatales</taxon>
        <taxon>Williamsoniiplasma</taxon>
    </lineage>
</organism>
<dbReference type="CDD" id="cd14275">
    <property type="entry name" value="UBA_EF-Ts"/>
    <property type="match status" value="1"/>
</dbReference>
<dbReference type="SUPFAM" id="SSF46934">
    <property type="entry name" value="UBA-like"/>
    <property type="match status" value="1"/>
</dbReference>
<dbReference type="EMBL" id="CP024965">
    <property type="protein sequence ID" value="ATZ18870.1"/>
    <property type="molecule type" value="Genomic_DNA"/>
</dbReference>
<dbReference type="PROSITE" id="PS01126">
    <property type="entry name" value="EF_TS_1"/>
    <property type="match status" value="1"/>
</dbReference>
<proteinExistence type="inferred from homology"/>
<dbReference type="Gene3D" id="1.10.8.10">
    <property type="entry name" value="DNA helicase RuvA subunit, C-terminal domain"/>
    <property type="match status" value="1"/>
</dbReference>